<keyword evidence="2" id="KW-1185">Reference proteome</keyword>
<reference evidence="1 2" key="1">
    <citation type="journal article" date="2019" name="Int. J. Syst. Evol. Microbiol.">
        <title>The Global Catalogue of Microorganisms (GCM) 10K type strain sequencing project: providing services to taxonomists for standard genome sequencing and annotation.</title>
        <authorList>
            <consortium name="The Broad Institute Genomics Platform"/>
            <consortium name="The Broad Institute Genome Sequencing Center for Infectious Disease"/>
            <person name="Wu L."/>
            <person name="Ma J."/>
        </authorList>
    </citation>
    <scope>NUCLEOTIDE SEQUENCE [LARGE SCALE GENOMIC DNA]</scope>
    <source>
        <strain evidence="1 2">JCM 16373</strain>
    </source>
</reference>
<dbReference type="EMBL" id="BAAARJ010000038">
    <property type="protein sequence ID" value="GAA2640272.1"/>
    <property type="molecule type" value="Genomic_DNA"/>
</dbReference>
<gene>
    <name evidence="1" type="ORF">GCM10009863_66740</name>
</gene>
<dbReference type="Proteomes" id="UP001501447">
    <property type="component" value="Unassembled WGS sequence"/>
</dbReference>
<accession>A0ABN3R181</accession>
<protein>
    <submittedName>
        <fullName evidence="1">Uncharacterized protein</fullName>
    </submittedName>
</protein>
<evidence type="ECO:0000313" key="1">
    <source>
        <dbReference type="EMBL" id="GAA2640272.1"/>
    </source>
</evidence>
<evidence type="ECO:0000313" key="2">
    <source>
        <dbReference type="Proteomes" id="UP001501447"/>
    </source>
</evidence>
<sequence length="154" mass="16873">MRPAPWMLPGAYAVEDLTGCARPLAAYAAIVIVRCLQIISPTTGEAVTEHPSIRVGAEYPVLEVLTAGNRVLLRIPELLDTAGHRDSPGVWDAAMFSIMSSRIPGCWVAELRGSRLALAPREWQRPGFWDDYFDDVPAAVDEYVRLRAAVLAEA</sequence>
<name>A0ABN3R181_9ACTN</name>
<comment type="caution">
    <text evidence="1">The sequence shown here is derived from an EMBL/GenBank/DDBJ whole genome shotgun (WGS) entry which is preliminary data.</text>
</comment>
<proteinExistence type="predicted"/>
<organism evidence="1 2">
    <name type="scientific">Streptomyces axinellae</name>
    <dbReference type="NCBI Taxonomy" id="552788"/>
    <lineage>
        <taxon>Bacteria</taxon>
        <taxon>Bacillati</taxon>
        <taxon>Actinomycetota</taxon>
        <taxon>Actinomycetes</taxon>
        <taxon>Kitasatosporales</taxon>
        <taxon>Streptomycetaceae</taxon>
        <taxon>Streptomyces</taxon>
    </lineage>
</organism>